<keyword evidence="4" id="KW-1185">Reference proteome</keyword>
<dbReference type="SUPFAM" id="SSF52540">
    <property type="entry name" value="P-loop containing nucleoside triphosphate hydrolases"/>
    <property type="match status" value="1"/>
</dbReference>
<dbReference type="PANTHER" id="PTHR34383">
    <property type="entry name" value="POLYPHOSPHATE:AMP PHOSPHOTRANSFERASE-RELATED"/>
    <property type="match status" value="1"/>
</dbReference>
<feature type="domain" description="Polyphosphate kinase-2-related" evidence="2">
    <location>
        <begin position="71"/>
        <end position="294"/>
    </location>
</feature>
<dbReference type="PANTHER" id="PTHR34383:SF3">
    <property type="entry name" value="POLYPHOSPHATE:AMP PHOSPHOTRANSFERASE"/>
    <property type="match status" value="1"/>
</dbReference>
<name>A0A4T2C6A1_9MICO</name>
<dbReference type="EMBL" id="QYRT01000007">
    <property type="protein sequence ID" value="TIH39082.1"/>
    <property type="molecule type" value="Genomic_DNA"/>
</dbReference>
<dbReference type="Proteomes" id="UP000306192">
    <property type="component" value="Unassembled WGS sequence"/>
</dbReference>
<evidence type="ECO:0000256" key="1">
    <source>
        <dbReference type="SAM" id="MobiDB-lite"/>
    </source>
</evidence>
<feature type="compositionally biased region" description="Basic and acidic residues" evidence="1">
    <location>
        <begin position="15"/>
        <end position="31"/>
    </location>
</feature>
<evidence type="ECO:0000313" key="3">
    <source>
        <dbReference type="EMBL" id="TIH39082.1"/>
    </source>
</evidence>
<keyword evidence="3" id="KW-0418">Kinase</keyword>
<dbReference type="NCBIfam" id="TIGR03709">
    <property type="entry name" value="PPK2_rel_1"/>
    <property type="match status" value="1"/>
</dbReference>
<organism evidence="3 4">
    <name type="scientific">Subtercola vilae</name>
    <dbReference type="NCBI Taxonomy" id="2056433"/>
    <lineage>
        <taxon>Bacteria</taxon>
        <taxon>Bacillati</taxon>
        <taxon>Actinomycetota</taxon>
        <taxon>Actinomycetes</taxon>
        <taxon>Micrococcales</taxon>
        <taxon>Microbacteriaceae</taxon>
        <taxon>Subtercola</taxon>
    </lineage>
</organism>
<protein>
    <submittedName>
        <fullName evidence="3">Polyphosphate kinase 2 family protein</fullName>
    </submittedName>
</protein>
<keyword evidence="3" id="KW-0808">Transferase</keyword>
<dbReference type="AlphaFoldDB" id="A0A4T2C6A1"/>
<dbReference type="GO" id="GO:0016776">
    <property type="term" value="F:phosphotransferase activity, phosphate group as acceptor"/>
    <property type="evidence" value="ECO:0007669"/>
    <property type="project" value="InterPro"/>
</dbReference>
<dbReference type="Gene3D" id="3.40.50.300">
    <property type="entry name" value="P-loop containing nucleotide triphosphate hydrolases"/>
    <property type="match status" value="1"/>
</dbReference>
<dbReference type="InterPro" id="IPR022300">
    <property type="entry name" value="PPK2-rel_1"/>
</dbReference>
<evidence type="ECO:0000259" key="2">
    <source>
        <dbReference type="Pfam" id="PF03976"/>
    </source>
</evidence>
<dbReference type="GO" id="GO:0016301">
    <property type="term" value="F:kinase activity"/>
    <property type="evidence" value="ECO:0007669"/>
    <property type="project" value="UniProtKB-KW"/>
</dbReference>
<reference evidence="3 4" key="1">
    <citation type="journal article" date="2019" name="Microorganisms">
        <title>Systematic Affiliation and Genome Analysis of Subtercola vilae DB165(T) with Particular Emphasis on Cold Adaptation of an Isolate from a High-Altitude Cold Volcano Lake.</title>
        <authorList>
            <person name="Villalobos A.S."/>
            <person name="Wiese J."/>
            <person name="Imhoff J.F."/>
            <person name="Dorador C."/>
            <person name="Keller A."/>
            <person name="Hentschel U."/>
        </authorList>
    </citation>
    <scope>NUCLEOTIDE SEQUENCE [LARGE SCALE GENOMIC DNA]</scope>
    <source>
        <strain evidence="3 4">DB165</strain>
    </source>
</reference>
<dbReference type="InterPro" id="IPR027417">
    <property type="entry name" value="P-loop_NTPase"/>
</dbReference>
<dbReference type="OrthoDB" id="9775224at2"/>
<dbReference type="InterPro" id="IPR022488">
    <property type="entry name" value="PPK2-related"/>
</dbReference>
<evidence type="ECO:0000313" key="4">
    <source>
        <dbReference type="Proteomes" id="UP000306192"/>
    </source>
</evidence>
<accession>A0A4T2C6A1</accession>
<dbReference type="GO" id="GO:0006797">
    <property type="term" value="P:polyphosphate metabolic process"/>
    <property type="evidence" value="ECO:0007669"/>
    <property type="project" value="InterPro"/>
</dbReference>
<sequence>MASSKKSGSKAKAKASGDRVAADAADRSDRVAGKAPLSGWVDAPADLLHAGAGFVLADTDPSAAPGYRGDKIAGQRELVASGAELESLQEKLFANSLSGDSRSVLLVLQGMDSSGKGGIVSHVVGSVNPEGISHASFKKPTEEELQHDFLWRIRKRLPAAGQIGVFDRSHYEDVLAGRVLNLASPSEIDDRYRQINDFETELAEHGTTVVKVMLNISPDEQKARLASRLERPDKHWKYNPSDIDSRMLWNQYQAAYQSVFDRTSTVTAPWYVVPANRKWYARLAVQNLLRAALRGLDQQWPAADYDIDVEKARLAAT</sequence>
<comment type="caution">
    <text evidence="3">The sequence shown here is derived from an EMBL/GenBank/DDBJ whole genome shotgun (WGS) entry which is preliminary data.</text>
</comment>
<proteinExistence type="predicted"/>
<dbReference type="Pfam" id="PF03976">
    <property type="entry name" value="PPK2"/>
    <property type="match status" value="1"/>
</dbReference>
<feature type="region of interest" description="Disordered" evidence="1">
    <location>
        <begin position="1"/>
        <end position="31"/>
    </location>
</feature>
<gene>
    <name evidence="3" type="ORF">D4765_05330</name>
</gene>